<dbReference type="KEGG" id="bpsi:IX83_05150"/>
<dbReference type="Gene3D" id="3.40.50.620">
    <property type="entry name" value="HUPs"/>
    <property type="match status" value="1"/>
</dbReference>
<evidence type="ECO:0000313" key="4">
    <source>
        <dbReference type="Proteomes" id="UP000028945"/>
    </source>
</evidence>
<dbReference type="GO" id="GO:0000270">
    <property type="term" value="P:peptidoglycan metabolic process"/>
    <property type="evidence" value="ECO:0007669"/>
    <property type="project" value="TreeGrafter"/>
</dbReference>
<dbReference type="InterPro" id="IPR003848">
    <property type="entry name" value="DUF218"/>
</dbReference>
<dbReference type="AlphaFoldDB" id="A0A077DI27"/>
<dbReference type="OrthoDB" id="9809813at2"/>
<feature type="transmembrane region" description="Helical" evidence="1">
    <location>
        <begin position="6"/>
        <end position="27"/>
    </location>
</feature>
<dbReference type="Pfam" id="PF02698">
    <property type="entry name" value="DUF218"/>
    <property type="match status" value="1"/>
</dbReference>
<feature type="domain" description="DUF218" evidence="2">
    <location>
        <begin position="77"/>
        <end position="242"/>
    </location>
</feature>
<keyword evidence="1" id="KW-0812">Transmembrane</keyword>
<sequence>MSSLLVFLIPPVNLAVILLGLACLCLLCKRKKIGIGLGLFGALWALIWSLPYTSIMTGAYLENLYPHKDIQDITAAQAIVVLGGNTAANRVNWFDDLPEETFSRVQRAAEIYHAGKAPIIIVSGGTTSGVVSEAQVMAQRLKSLGVPSSAIIKEEKSTTTYENAKYTASILKEQHIHHIILVTSALHMPRSYHVFSKYPIQIEIASNPNQIDISYNVPVSFYFLPNERALYASRTIIKEYIAWFVYRFRNWI</sequence>
<organism evidence="3 4">
    <name type="scientific">Basilea psittacipulmonis DSM 24701</name>
    <dbReference type="NCBI Taxonomy" id="1072685"/>
    <lineage>
        <taxon>Bacteria</taxon>
        <taxon>Pseudomonadati</taxon>
        <taxon>Pseudomonadota</taxon>
        <taxon>Betaproteobacteria</taxon>
        <taxon>Burkholderiales</taxon>
        <taxon>Alcaligenaceae</taxon>
        <taxon>Basilea</taxon>
    </lineage>
</organism>
<dbReference type="InterPro" id="IPR051599">
    <property type="entry name" value="Cell_Envelope_Assoc"/>
</dbReference>
<dbReference type="RefSeq" id="WP_038499860.1">
    <property type="nucleotide sequence ID" value="NZ_AFWK01000045.1"/>
</dbReference>
<evidence type="ECO:0000313" key="3">
    <source>
        <dbReference type="EMBL" id="AIL32778.1"/>
    </source>
</evidence>
<dbReference type="eggNOG" id="COG1434">
    <property type="taxonomic scope" value="Bacteria"/>
</dbReference>
<keyword evidence="1" id="KW-0472">Membrane</keyword>
<feature type="transmembrane region" description="Helical" evidence="1">
    <location>
        <begin position="39"/>
        <end position="61"/>
    </location>
</feature>
<dbReference type="GO" id="GO:0005886">
    <property type="term" value="C:plasma membrane"/>
    <property type="evidence" value="ECO:0007669"/>
    <property type="project" value="TreeGrafter"/>
</dbReference>
<dbReference type="GO" id="GO:0043164">
    <property type="term" value="P:Gram-negative-bacterium-type cell wall biogenesis"/>
    <property type="evidence" value="ECO:0007669"/>
    <property type="project" value="TreeGrafter"/>
</dbReference>
<accession>A0A077DI27</accession>
<dbReference type="PANTHER" id="PTHR30336:SF4">
    <property type="entry name" value="ENVELOPE BIOGENESIS FACTOR ELYC"/>
    <property type="match status" value="1"/>
</dbReference>
<dbReference type="CDD" id="cd06259">
    <property type="entry name" value="YdcF-like"/>
    <property type="match status" value="1"/>
</dbReference>
<gene>
    <name evidence="3" type="ORF">IX83_05150</name>
</gene>
<keyword evidence="1" id="KW-1133">Transmembrane helix</keyword>
<dbReference type="EMBL" id="CP009238">
    <property type="protein sequence ID" value="AIL32778.1"/>
    <property type="molecule type" value="Genomic_DNA"/>
</dbReference>
<dbReference type="Proteomes" id="UP000028945">
    <property type="component" value="Chromosome"/>
</dbReference>
<evidence type="ECO:0000259" key="2">
    <source>
        <dbReference type="Pfam" id="PF02698"/>
    </source>
</evidence>
<proteinExistence type="predicted"/>
<dbReference type="HOGENOM" id="CLU_053514_1_1_4"/>
<reference evidence="3 4" key="1">
    <citation type="journal article" date="2014" name="BMC Genomics">
        <title>A genomic perspective on a new bacterial genus and species from the Alcaligenaceae family, Basilea psittacipulmonis.</title>
        <authorList>
            <person name="Whiteson K.L."/>
            <person name="Hernandez D."/>
            <person name="Lazarevic V."/>
            <person name="Gaia N."/>
            <person name="Farinelli L."/>
            <person name="Francois P."/>
            <person name="Pilo P."/>
            <person name="Frey J."/>
            <person name="Schrenzel J."/>
        </authorList>
    </citation>
    <scope>NUCLEOTIDE SEQUENCE [LARGE SCALE GENOMIC DNA]</scope>
    <source>
        <strain evidence="3 4">DSM 24701</strain>
    </source>
</reference>
<evidence type="ECO:0000256" key="1">
    <source>
        <dbReference type="SAM" id="Phobius"/>
    </source>
</evidence>
<protein>
    <recommendedName>
        <fullName evidence="2">DUF218 domain-containing protein</fullName>
    </recommendedName>
</protein>
<name>A0A077DI27_9BURK</name>
<keyword evidence="4" id="KW-1185">Reference proteome</keyword>
<dbReference type="InterPro" id="IPR014729">
    <property type="entry name" value="Rossmann-like_a/b/a_fold"/>
</dbReference>
<dbReference type="STRING" id="1072685.IX83_05150"/>
<dbReference type="PANTHER" id="PTHR30336">
    <property type="entry name" value="INNER MEMBRANE PROTEIN, PROBABLE PERMEASE"/>
    <property type="match status" value="1"/>
</dbReference>